<dbReference type="PANTHER" id="PTHR31121">
    <property type="entry name" value="ALPHA-1,2 MANNOSYLTRANSFERASE KTR1"/>
    <property type="match status" value="1"/>
</dbReference>
<reference evidence="5 6" key="1">
    <citation type="submission" date="2015-04" db="EMBL/GenBank/DDBJ databases">
        <authorList>
            <person name="Heijne W.H."/>
            <person name="Fedorova N.D."/>
            <person name="Nierman W.C."/>
            <person name="Vollebregt A.W."/>
            <person name="Zhao Z."/>
            <person name="Wu L."/>
            <person name="Kumar M."/>
            <person name="Stam H."/>
            <person name="van den Berg M.A."/>
            <person name="Pel H.J."/>
        </authorList>
    </citation>
    <scope>NUCLEOTIDE SEQUENCE [LARGE SCALE GENOMIC DNA]</scope>
    <source>
        <strain evidence="5 6">CBS 393.64</strain>
    </source>
</reference>
<dbReference type="RefSeq" id="XP_013326218.1">
    <property type="nucleotide sequence ID" value="XM_013470764.1"/>
</dbReference>
<dbReference type="FunFam" id="3.90.550.10:FF:000051">
    <property type="entry name" value="Alpha-1,2-mannosyltransferase (Ktr4)"/>
    <property type="match status" value="1"/>
</dbReference>
<evidence type="ECO:0000256" key="4">
    <source>
        <dbReference type="SAM" id="MobiDB-lite"/>
    </source>
</evidence>
<dbReference type="GO" id="GO:0006487">
    <property type="term" value="P:protein N-linked glycosylation"/>
    <property type="evidence" value="ECO:0007669"/>
    <property type="project" value="TreeGrafter"/>
</dbReference>
<dbReference type="GO" id="GO:0016020">
    <property type="term" value="C:membrane"/>
    <property type="evidence" value="ECO:0007669"/>
    <property type="project" value="InterPro"/>
</dbReference>
<dbReference type="Proteomes" id="UP000053958">
    <property type="component" value="Unassembled WGS sequence"/>
</dbReference>
<dbReference type="InterPro" id="IPR029044">
    <property type="entry name" value="Nucleotide-diphossugar_trans"/>
</dbReference>
<name>A0A0F4YP19_RASE3</name>
<proteinExistence type="inferred from homology"/>
<dbReference type="OrthoDB" id="439943at2759"/>
<protein>
    <submittedName>
        <fullName evidence="5">Alpha-1,2-mannosyltransferase (Ktr4)</fullName>
    </submittedName>
</protein>
<dbReference type="Gene3D" id="3.90.550.10">
    <property type="entry name" value="Spore Coat Polysaccharide Biosynthesis Protein SpsA, Chain A"/>
    <property type="match status" value="1"/>
</dbReference>
<organism evidence="5 6">
    <name type="scientific">Rasamsonia emersonii (strain ATCC 16479 / CBS 393.64 / IMI 116815)</name>
    <dbReference type="NCBI Taxonomy" id="1408163"/>
    <lineage>
        <taxon>Eukaryota</taxon>
        <taxon>Fungi</taxon>
        <taxon>Dikarya</taxon>
        <taxon>Ascomycota</taxon>
        <taxon>Pezizomycotina</taxon>
        <taxon>Eurotiomycetes</taxon>
        <taxon>Eurotiomycetidae</taxon>
        <taxon>Eurotiales</taxon>
        <taxon>Trichocomaceae</taxon>
        <taxon>Rasamsonia</taxon>
    </lineage>
</organism>
<comment type="similarity">
    <text evidence="1">Belongs to the glycosyltransferase 15 family.</text>
</comment>
<dbReference type="Pfam" id="PF01793">
    <property type="entry name" value="Glyco_transf_15"/>
    <property type="match status" value="1"/>
</dbReference>
<accession>A0A0F4YP19</accession>
<feature type="compositionally biased region" description="Low complexity" evidence="4">
    <location>
        <begin position="244"/>
        <end position="269"/>
    </location>
</feature>
<evidence type="ECO:0000256" key="1">
    <source>
        <dbReference type="ARBA" id="ARBA00007677"/>
    </source>
</evidence>
<dbReference type="STRING" id="1408163.A0A0F4YP19"/>
<keyword evidence="2 5" id="KW-0328">Glycosyltransferase</keyword>
<keyword evidence="6" id="KW-1185">Reference proteome</keyword>
<dbReference type="GO" id="GO:0000026">
    <property type="term" value="F:alpha-1,2-mannosyltransferase activity"/>
    <property type="evidence" value="ECO:0007669"/>
    <property type="project" value="TreeGrafter"/>
</dbReference>
<dbReference type="GeneID" id="25318718"/>
<dbReference type="GO" id="GO:0000032">
    <property type="term" value="P:cell wall mannoprotein biosynthetic process"/>
    <property type="evidence" value="ECO:0007669"/>
    <property type="project" value="TreeGrafter"/>
</dbReference>
<feature type="region of interest" description="Disordered" evidence="4">
    <location>
        <begin position="244"/>
        <end position="277"/>
    </location>
</feature>
<gene>
    <name evidence="5" type="ORF">T310_6416</name>
</gene>
<dbReference type="PANTHER" id="PTHR31121:SF7">
    <property type="entry name" value="MANNOSYLTRANSFERASE KTR4-RELATED"/>
    <property type="match status" value="1"/>
</dbReference>
<dbReference type="EMBL" id="LASV01000334">
    <property type="protein sequence ID" value="KKA19606.1"/>
    <property type="molecule type" value="Genomic_DNA"/>
</dbReference>
<evidence type="ECO:0000313" key="5">
    <source>
        <dbReference type="EMBL" id="KKA19606.1"/>
    </source>
</evidence>
<keyword evidence="3 5" id="KW-0808">Transferase</keyword>
<dbReference type="GO" id="GO:0005794">
    <property type="term" value="C:Golgi apparatus"/>
    <property type="evidence" value="ECO:0007669"/>
    <property type="project" value="TreeGrafter"/>
</dbReference>
<dbReference type="GO" id="GO:0006493">
    <property type="term" value="P:protein O-linked glycosylation"/>
    <property type="evidence" value="ECO:0007669"/>
    <property type="project" value="TreeGrafter"/>
</dbReference>
<sequence>MRDLERTWNHKFNYPWTFFNDKPFTEEFKRRTQEVTKAKCNYELVPKEHWDVPDWINMDLFEESAQLLKENGIQYSDKLSYHQMCRWNSGMFYKHPALQNMRYYWRVEPNVQFFCNIDYDVFRYMQDHNKTYGFTINLFDAPESLPSLWPETKRFLAAHPEYLHENNMMEWLVDDTLRPEHTKKANGYSTCHFWSNFEIGDLDFFRSEQYEAYFNHLDRAGGFFYERWGDAPVHSIALGSATSATDTFPTSTAPTPPSARAARQASSTPESPSWRRRIADQTISNTSEPTEPHDSASKHTIPHSFTHFLGYFLLREEIQKKKEKKNPRHDYI</sequence>
<evidence type="ECO:0000256" key="3">
    <source>
        <dbReference type="ARBA" id="ARBA00022679"/>
    </source>
</evidence>
<dbReference type="SUPFAM" id="SSF53448">
    <property type="entry name" value="Nucleotide-diphospho-sugar transferases"/>
    <property type="match status" value="1"/>
</dbReference>
<dbReference type="AlphaFoldDB" id="A0A0F4YP19"/>
<dbReference type="InterPro" id="IPR002685">
    <property type="entry name" value="Glyco_trans_15"/>
</dbReference>
<evidence type="ECO:0000256" key="2">
    <source>
        <dbReference type="ARBA" id="ARBA00022676"/>
    </source>
</evidence>
<comment type="caution">
    <text evidence="5">The sequence shown here is derived from an EMBL/GenBank/DDBJ whole genome shotgun (WGS) entry which is preliminary data.</text>
</comment>
<evidence type="ECO:0000313" key="6">
    <source>
        <dbReference type="Proteomes" id="UP000053958"/>
    </source>
</evidence>